<evidence type="ECO:0000259" key="3">
    <source>
        <dbReference type="PROSITE" id="PS50977"/>
    </source>
</evidence>
<dbReference type="PROSITE" id="PS50977">
    <property type="entry name" value="HTH_TETR_2"/>
    <property type="match status" value="1"/>
</dbReference>
<accession>A0ABY7WJC1</accession>
<dbReference type="PANTHER" id="PTHR43479:SF11">
    <property type="entry name" value="ACREF_ENVCD OPERON REPRESSOR-RELATED"/>
    <property type="match status" value="1"/>
</dbReference>
<dbReference type="InterPro" id="IPR001647">
    <property type="entry name" value="HTH_TetR"/>
</dbReference>
<proteinExistence type="predicted"/>
<dbReference type="Gene3D" id="1.10.357.10">
    <property type="entry name" value="Tetracycline Repressor, domain 2"/>
    <property type="match status" value="1"/>
</dbReference>
<evidence type="ECO:0000313" key="4">
    <source>
        <dbReference type="EMBL" id="WDF68380.1"/>
    </source>
</evidence>
<gene>
    <name evidence="4" type="ORF">PQ465_19060</name>
</gene>
<reference evidence="4 5" key="1">
    <citation type="submission" date="2023-02" db="EMBL/GenBank/DDBJ databases">
        <title>Genome sequence of Sphingobacterium sp. KACC 22765.</title>
        <authorList>
            <person name="Kim S."/>
            <person name="Heo J."/>
            <person name="Kwon S.-W."/>
        </authorList>
    </citation>
    <scope>NUCLEOTIDE SEQUENCE [LARGE SCALE GENOMIC DNA]</scope>
    <source>
        <strain evidence="4 5">KACC 22765</strain>
    </source>
</reference>
<feature type="DNA-binding region" description="H-T-H motif" evidence="2">
    <location>
        <begin position="40"/>
        <end position="59"/>
    </location>
</feature>
<evidence type="ECO:0000313" key="5">
    <source>
        <dbReference type="Proteomes" id="UP001221558"/>
    </source>
</evidence>
<feature type="domain" description="HTH tetR-type" evidence="3">
    <location>
        <begin position="17"/>
        <end position="77"/>
    </location>
</feature>
<dbReference type="InterPro" id="IPR050624">
    <property type="entry name" value="HTH-type_Tx_Regulator"/>
</dbReference>
<protein>
    <submittedName>
        <fullName evidence="4">TetR/AcrR family transcriptional regulator</fullName>
    </submittedName>
</protein>
<name>A0ABY7WJC1_9SPHI</name>
<dbReference type="RefSeq" id="WP_274267113.1">
    <property type="nucleotide sequence ID" value="NZ_CP117880.1"/>
</dbReference>
<dbReference type="EMBL" id="CP117880">
    <property type="protein sequence ID" value="WDF68380.1"/>
    <property type="molecule type" value="Genomic_DNA"/>
</dbReference>
<dbReference type="InterPro" id="IPR009057">
    <property type="entry name" value="Homeodomain-like_sf"/>
</dbReference>
<dbReference type="SUPFAM" id="SSF46689">
    <property type="entry name" value="Homeodomain-like"/>
    <property type="match status" value="1"/>
</dbReference>
<organism evidence="4 5">
    <name type="scientific">Sphingobacterium oryzagri</name>
    <dbReference type="NCBI Taxonomy" id="3025669"/>
    <lineage>
        <taxon>Bacteria</taxon>
        <taxon>Pseudomonadati</taxon>
        <taxon>Bacteroidota</taxon>
        <taxon>Sphingobacteriia</taxon>
        <taxon>Sphingobacteriales</taxon>
        <taxon>Sphingobacteriaceae</taxon>
        <taxon>Sphingobacterium</taxon>
    </lineage>
</organism>
<keyword evidence="5" id="KW-1185">Reference proteome</keyword>
<keyword evidence="1 2" id="KW-0238">DNA-binding</keyword>
<dbReference type="Proteomes" id="UP001221558">
    <property type="component" value="Chromosome"/>
</dbReference>
<evidence type="ECO:0000256" key="2">
    <source>
        <dbReference type="PROSITE-ProRule" id="PRU00335"/>
    </source>
</evidence>
<dbReference type="PANTHER" id="PTHR43479">
    <property type="entry name" value="ACREF/ENVCD OPERON REPRESSOR-RELATED"/>
    <property type="match status" value="1"/>
</dbReference>
<sequence>MQTKKRKEVAGPIRNKERTKTRLLDTIGQILGEETYAGLSISMICKKSGLNPKLVYLYFGSFDNLLENFLSRKLEITRQQFLDEASHAKAKNTEDRLQSVLDHLDTLRKDEVLKKMLHWAIVEKRNKNVKSLMGMYEQHFNMLLEDVLPKHAGKESDAFASLLAVVVSGMLYLSIHDCETSSFIGLNMTKKEDQERVTTALRRIIEREIA</sequence>
<evidence type="ECO:0000256" key="1">
    <source>
        <dbReference type="ARBA" id="ARBA00023125"/>
    </source>
</evidence>